<dbReference type="SUPFAM" id="SSF48479">
    <property type="entry name" value="Cytochrome c oxidase subunit E"/>
    <property type="match status" value="1"/>
</dbReference>
<comment type="subunit">
    <text evidence="13">Component of the cytochrome c oxidase (complex IV, CIV), a multisubunit enzyme composed of a catalytic core of 3 subunits and several supernumerary subunits. The complex exists as a monomer or a dimer and forms supercomplexes (SCs) in the inner mitochondrial membrane with ubiquinol-cytochrome c oxidoreductase (cytochrome b-c1 complex, complex III, CIII).</text>
</comment>
<dbReference type="UniPathway" id="UPA00705"/>
<dbReference type="GO" id="GO:0045277">
    <property type="term" value="C:respiratory chain complex IV"/>
    <property type="evidence" value="ECO:0007669"/>
    <property type="project" value="UniProtKB-UniRule"/>
</dbReference>
<evidence type="ECO:0000256" key="6">
    <source>
        <dbReference type="ARBA" id="ARBA00022723"/>
    </source>
</evidence>
<gene>
    <name evidence="15" type="primary">LOC113209903</name>
</gene>
<keyword evidence="9 13" id="KW-0408">Iron</keyword>
<dbReference type="GO" id="GO:0005743">
    <property type="term" value="C:mitochondrial inner membrane"/>
    <property type="evidence" value="ECO:0007669"/>
    <property type="project" value="UniProtKB-SubCell"/>
</dbReference>
<evidence type="ECO:0000313" key="14">
    <source>
        <dbReference type="Proteomes" id="UP000504606"/>
    </source>
</evidence>
<dbReference type="GeneID" id="113209903"/>
<evidence type="ECO:0000256" key="2">
    <source>
        <dbReference type="ARBA" id="ARBA00004673"/>
    </source>
</evidence>
<protein>
    <recommendedName>
        <fullName evidence="4 13">Cytochrome c oxidase subunit 5A, mitochondrial</fullName>
    </recommendedName>
    <alternativeName>
        <fullName evidence="12 13">Cytochrome c oxidase polypeptide Va</fullName>
    </alternativeName>
</protein>
<evidence type="ECO:0000256" key="5">
    <source>
        <dbReference type="ARBA" id="ARBA00022617"/>
    </source>
</evidence>
<evidence type="ECO:0000256" key="12">
    <source>
        <dbReference type="ARBA" id="ARBA00031049"/>
    </source>
</evidence>
<evidence type="ECO:0000256" key="4">
    <source>
        <dbReference type="ARBA" id="ARBA00021968"/>
    </source>
</evidence>
<dbReference type="KEGG" id="foc:113209903"/>
<dbReference type="RefSeq" id="XP_026283452.1">
    <property type="nucleotide sequence ID" value="XM_026427667.2"/>
</dbReference>
<dbReference type="GO" id="GO:0046872">
    <property type="term" value="F:metal ion binding"/>
    <property type="evidence" value="ECO:0007669"/>
    <property type="project" value="UniProtKB-UniRule"/>
</dbReference>
<keyword evidence="14" id="KW-1185">Reference proteome</keyword>
<comment type="function">
    <text evidence="13">Component of the cytochrome c oxidase, the last enzyme in the mitochondrial electron transport chain which drives oxidative phosphorylation. The respiratory chain contains 3 multisubunit complexes succinate dehydrogenase (complex II, CII), ubiquinol-cytochrome c oxidoreductase (cytochrome b-c1 complex, complex III, CIII) and cytochrome c oxidase (complex IV, CIV), that cooperate to transfer electrons derived from NADH and succinate to molecular oxygen, creating an electrochemical gradient over the inner membrane that drives transmembrane transport and the ATP synthase. Cytochrome c oxidase is the component of the respiratory chain that catalyzes the reduction of oxygen to water. Electrons originating from reduced cytochrome c in the intermembrane space (IMS) are transferred via the dinuclear copper A center (CU(A)) of subunit 2 and heme A of subunit 1 to the active site in subunit 1, a binuclear center (BNC) formed by heme A3 and copper B (CU(B)). The BNC reduces molecular oxygen to 2 water molecules using 4 electrons from cytochrome c in the IMS and 4 protons from the mitochondrial matrix.</text>
</comment>
<evidence type="ECO:0000313" key="15">
    <source>
        <dbReference type="RefSeq" id="XP_026283452.1"/>
    </source>
</evidence>
<keyword evidence="5 13" id="KW-0349">Heme</keyword>
<keyword evidence="10 13" id="KW-0496">Mitochondrion</keyword>
<evidence type="ECO:0000256" key="13">
    <source>
        <dbReference type="RuleBase" id="RU368103"/>
    </source>
</evidence>
<organism evidence="14 15">
    <name type="scientific">Frankliniella occidentalis</name>
    <name type="common">Western flower thrips</name>
    <name type="synonym">Euthrips occidentalis</name>
    <dbReference type="NCBI Taxonomy" id="133901"/>
    <lineage>
        <taxon>Eukaryota</taxon>
        <taxon>Metazoa</taxon>
        <taxon>Ecdysozoa</taxon>
        <taxon>Arthropoda</taxon>
        <taxon>Hexapoda</taxon>
        <taxon>Insecta</taxon>
        <taxon>Pterygota</taxon>
        <taxon>Neoptera</taxon>
        <taxon>Paraneoptera</taxon>
        <taxon>Thysanoptera</taxon>
        <taxon>Terebrantia</taxon>
        <taxon>Thripoidea</taxon>
        <taxon>Thripidae</taxon>
        <taxon>Frankliniella</taxon>
    </lineage>
</organism>
<dbReference type="InterPro" id="IPR003204">
    <property type="entry name" value="Cyt_c_oxidase_su5A/6"/>
</dbReference>
<dbReference type="Pfam" id="PF02284">
    <property type="entry name" value="COX5A"/>
    <property type="match status" value="1"/>
</dbReference>
<dbReference type="Gene3D" id="1.25.40.40">
    <property type="entry name" value="Cytochrome c oxidase, subunit Va/VI"/>
    <property type="match status" value="1"/>
</dbReference>
<dbReference type="OrthoDB" id="5778907at2759"/>
<dbReference type="PANTHER" id="PTHR14200">
    <property type="entry name" value="CYTOCHROME C OXIDASE POLYPEPTIDE"/>
    <property type="match status" value="1"/>
</dbReference>
<evidence type="ECO:0000256" key="10">
    <source>
        <dbReference type="ARBA" id="ARBA00023128"/>
    </source>
</evidence>
<keyword evidence="7 13" id="KW-0999">Mitochondrion inner membrane</keyword>
<evidence type="ECO:0000256" key="3">
    <source>
        <dbReference type="ARBA" id="ARBA00007972"/>
    </source>
</evidence>
<evidence type="ECO:0000256" key="9">
    <source>
        <dbReference type="ARBA" id="ARBA00023004"/>
    </source>
</evidence>
<keyword evidence="6 13" id="KW-0479">Metal-binding</keyword>
<dbReference type="CDD" id="cd00923">
    <property type="entry name" value="Cyt_c_Oxidase_Va"/>
    <property type="match status" value="1"/>
</dbReference>
<comment type="similarity">
    <text evidence="3 13">Belongs to the cytochrome c oxidase subunit 5A family.</text>
</comment>
<evidence type="ECO:0000256" key="7">
    <source>
        <dbReference type="ARBA" id="ARBA00022792"/>
    </source>
</evidence>
<keyword evidence="11 13" id="KW-0472">Membrane</keyword>
<accession>A0A6J1SRD0</accession>
<keyword evidence="8 13" id="KW-0809">Transit peptide</keyword>
<comment type="pathway">
    <text evidence="2 13">Energy metabolism; oxidative phosphorylation.</text>
</comment>
<reference evidence="15" key="1">
    <citation type="submission" date="2025-08" db="UniProtKB">
        <authorList>
            <consortium name="RefSeq"/>
        </authorList>
    </citation>
    <scope>IDENTIFICATION</scope>
    <source>
        <tissue evidence="15">Whole organism</tissue>
    </source>
</reference>
<dbReference type="GO" id="GO:0006123">
    <property type="term" value="P:mitochondrial electron transport, cytochrome c to oxygen"/>
    <property type="evidence" value="ECO:0007669"/>
    <property type="project" value="UniProtKB-UniRule"/>
</dbReference>
<evidence type="ECO:0000256" key="8">
    <source>
        <dbReference type="ARBA" id="ARBA00022946"/>
    </source>
</evidence>
<sequence length="181" mass="20230">MLRRGLALIAATRATPLLRTPRAARAASCCDPDALPSKAAFLAKWPAHCPPYADSYTDACLATDDELEAAYEKYFERLDIDGWEVRQALSDVQGLEMILEPSTMVAALHAIRRVNDYALAVRFLEAVRSRCGPQSDAACRERYQWILRELCPTLRDLGVDTPEAMGLDKPVYWVDEPDDVD</sequence>
<comment type="subcellular location">
    <subcellularLocation>
        <location evidence="1 13">Mitochondrion inner membrane</location>
        <topology evidence="1 13">Peripheral membrane protein</topology>
        <orientation evidence="1 13">Matrix side</orientation>
    </subcellularLocation>
</comment>
<dbReference type="InterPro" id="IPR036545">
    <property type="entry name" value="Cyt_c_oxidase_su5A/6_sf"/>
</dbReference>
<evidence type="ECO:0000256" key="1">
    <source>
        <dbReference type="ARBA" id="ARBA00004443"/>
    </source>
</evidence>
<proteinExistence type="inferred from homology"/>
<evidence type="ECO:0000256" key="11">
    <source>
        <dbReference type="ARBA" id="ARBA00023136"/>
    </source>
</evidence>
<dbReference type="AlphaFoldDB" id="A0A6J1SRD0"/>
<dbReference type="PANTHER" id="PTHR14200:SF11">
    <property type="entry name" value="CYTOCHROME C OXIDASE SUBUNIT 5A, MITOCHONDRIAL"/>
    <property type="match status" value="1"/>
</dbReference>
<name>A0A6J1SRD0_FRAOC</name>
<dbReference type="Proteomes" id="UP000504606">
    <property type="component" value="Unplaced"/>
</dbReference>